<comment type="caution">
    <text evidence="1">The sequence shown here is derived from an EMBL/GenBank/DDBJ whole genome shotgun (WGS) entry which is preliminary data.</text>
</comment>
<dbReference type="Proteomes" id="UP000294614">
    <property type="component" value="Unassembled WGS sequence"/>
</dbReference>
<protein>
    <submittedName>
        <fullName evidence="1">Uncharacterized protein</fullName>
    </submittedName>
</protein>
<organism evidence="1 2">
    <name type="scientific">Seleniivibrio woodruffii</name>
    <dbReference type="NCBI Taxonomy" id="1078050"/>
    <lineage>
        <taxon>Bacteria</taxon>
        <taxon>Pseudomonadati</taxon>
        <taxon>Deferribacterota</taxon>
        <taxon>Deferribacteres</taxon>
        <taxon>Deferribacterales</taxon>
        <taxon>Geovibrionaceae</taxon>
        <taxon>Seleniivibrio</taxon>
    </lineage>
</organism>
<dbReference type="RefSeq" id="WP_132871726.1">
    <property type="nucleotide sequence ID" value="NZ_JAJUHT010000002.1"/>
</dbReference>
<proteinExistence type="predicted"/>
<dbReference type="AlphaFoldDB" id="A0A4V2PSB4"/>
<evidence type="ECO:0000313" key="2">
    <source>
        <dbReference type="Proteomes" id="UP000294614"/>
    </source>
</evidence>
<sequence length="82" mass="9642">MGRRAYFSDTPEFYNNIHKMMQNYSMPHEGDPTVCLEMLEVYLGKEDIDRERFGRMFGMVSLGLSAQECSIEGYEQQIMEMQ</sequence>
<name>A0A4V2PSB4_9BACT</name>
<evidence type="ECO:0000313" key="1">
    <source>
        <dbReference type="EMBL" id="TCK62001.1"/>
    </source>
</evidence>
<gene>
    <name evidence="1" type="ORF">C8D98_0509</name>
</gene>
<reference evidence="1 2" key="1">
    <citation type="submission" date="2019-03" db="EMBL/GenBank/DDBJ databases">
        <title>Genomic Encyclopedia of Type Strains, Phase IV (KMG-IV): sequencing the most valuable type-strain genomes for metagenomic binning, comparative biology and taxonomic classification.</title>
        <authorList>
            <person name="Goeker M."/>
        </authorList>
    </citation>
    <scope>NUCLEOTIDE SEQUENCE [LARGE SCALE GENOMIC DNA]</scope>
    <source>
        <strain evidence="1 2">DSM 24984</strain>
    </source>
</reference>
<accession>A0A4V2PSB4</accession>
<dbReference type="EMBL" id="SMGG01000003">
    <property type="protein sequence ID" value="TCK62001.1"/>
    <property type="molecule type" value="Genomic_DNA"/>
</dbReference>
<keyword evidence="2" id="KW-1185">Reference proteome</keyword>